<evidence type="ECO:0000313" key="2">
    <source>
        <dbReference type="EMBL" id="PRP67698.1"/>
    </source>
</evidence>
<accession>A0A2S9WW45</accession>
<dbReference type="Proteomes" id="UP000239532">
    <property type="component" value="Unassembled WGS sequence"/>
</dbReference>
<name>A0A2S9WW45_9FLAO</name>
<organism evidence="2 3">
    <name type="scientific">Nonlabens agnitus</name>
    <dbReference type="NCBI Taxonomy" id="870484"/>
    <lineage>
        <taxon>Bacteria</taxon>
        <taxon>Pseudomonadati</taxon>
        <taxon>Bacteroidota</taxon>
        <taxon>Flavobacteriia</taxon>
        <taxon>Flavobacteriales</taxon>
        <taxon>Flavobacteriaceae</taxon>
        <taxon>Nonlabens</taxon>
    </lineage>
</organism>
<evidence type="ECO:0000256" key="1">
    <source>
        <dbReference type="SAM" id="Phobius"/>
    </source>
</evidence>
<reference evidence="2 3" key="1">
    <citation type="submission" date="2016-11" db="EMBL/GenBank/DDBJ databases">
        <title>Trade-off between light-utilization and light-protection in marine flavobacteria.</title>
        <authorList>
            <person name="Kumagai Y."/>
        </authorList>
    </citation>
    <scope>NUCLEOTIDE SEQUENCE [LARGE SCALE GENOMIC DNA]</scope>
    <source>
        <strain evidence="2 3">JCM 17109</strain>
    </source>
</reference>
<keyword evidence="1" id="KW-1133">Transmembrane helix</keyword>
<gene>
    <name evidence="2" type="ORF">BST86_11645</name>
</gene>
<proteinExistence type="predicted"/>
<evidence type="ECO:0000313" key="3">
    <source>
        <dbReference type="Proteomes" id="UP000239532"/>
    </source>
</evidence>
<sequence length="77" mass="9031">MSPNIKAFLIYFVCFIVLYLVSKFLLGFIVEEQNLWSHYLPIIIAAILSPRPRVKKTANGKEYGYKSIFSKKRYILK</sequence>
<keyword evidence="3" id="KW-1185">Reference proteome</keyword>
<feature type="transmembrane region" description="Helical" evidence="1">
    <location>
        <begin position="7"/>
        <end position="30"/>
    </location>
</feature>
<dbReference type="EMBL" id="MQUC01000003">
    <property type="protein sequence ID" value="PRP67698.1"/>
    <property type="molecule type" value="Genomic_DNA"/>
</dbReference>
<dbReference type="AlphaFoldDB" id="A0A2S9WW45"/>
<keyword evidence="1" id="KW-0812">Transmembrane</keyword>
<keyword evidence="1" id="KW-0472">Membrane</keyword>
<comment type="caution">
    <text evidence="2">The sequence shown here is derived from an EMBL/GenBank/DDBJ whole genome shotgun (WGS) entry which is preliminary data.</text>
</comment>
<protein>
    <submittedName>
        <fullName evidence="2">Uncharacterized protein</fullName>
    </submittedName>
</protein>